<accession>A0A1C0ZXQ5</accession>
<dbReference type="EMBL" id="LYPC01000026">
    <property type="protein sequence ID" value="OCT12868.1"/>
    <property type="molecule type" value="Genomic_DNA"/>
</dbReference>
<feature type="transmembrane region" description="Helical" evidence="7">
    <location>
        <begin position="105"/>
        <end position="125"/>
    </location>
</feature>
<evidence type="ECO:0000313" key="9">
    <source>
        <dbReference type="EMBL" id="OCT12868.1"/>
    </source>
</evidence>
<reference evidence="10" key="1">
    <citation type="submission" date="2016-05" db="EMBL/GenBank/DDBJ databases">
        <title>Paenibacillus oryzae. sp. nov., isolated from the rice root.</title>
        <authorList>
            <person name="Zhang J."/>
            <person name="Zhang X."/>
        </authorList>
    </citation>
    <scope>NUCLEOTIDE SEQUENCE [LARGE SCALE GENOMIC DNA]</scope>
    <source>
        <strain evidence="10">KCTC13222</strain>
    </source>
</reference>
<evidence type="ECO:0000256" key="5">
    <source>
        <dbReference type="ARBA" id="ARBA00022989"/>
    </source>
</evidence>
<feature type="transmembrane region" description="Helical" evidence="7">
    <location>
        <begin position="72"/>
        <end position="93"/>
    </location>
</feature>
<feature type="transmembrane region" description="Helical" evidence="7">
    <location>
        <begin position="260"/>
        <end position="282"/>
    </location>
</feature>
<dbReference type="Pfam" id="PF00528">
    <property type="entry name" value="BPD_transp_1"/>
    <property type="match status" value="1"/>
</dbReference>
<feature type="domain" description="ABC transmembrane type-1" evidence="8">
    <location>
        <begin position="68"/>
        <end position="281"/>
    </location>
</feature>
<comment type="caution">
    <text evidence="9">The sequence shown here is derived from an EMBL/GenBank/DDBJ whole genome shotgun (WGS) entry which is preliminary data.</text>
</comment>
<dbReference type="Gene3D" id="1.10.3720.10">
    <property type="entry name" value="MetI-like"/>
    <property type="match status" value="1"/>
</dbReference>
<evidence type="ECO:0000313" key="10">
    <source>
        <dbReference type="Proteomes" id="UP000093309"/>
    </source>
</evidence>
<sequence>MNNESKMFRFGLLLTLPATAIFLLFNYYPFISSLYYSFTQWDGINKPIFIGLKNYTDLFHDRAMLHGALHTLYIVVFGVIISNPLSLFLALLLDKPFRTKSILRTAFYLPVIISLVVVSIVWNFLLKYDGVINAVQTGLGLGSYTQDWLGSIHYALGMIILISVWQGTGFGAVIYLAGLQSIPKEILEAAEIDGARGWSKVVYLIIPLIMPVVTICTFFGLVGSLKMFDLPYVLTNGGPGDATLTMAQAIYNFAFVNQTYGYSTAAGIVFMIICLIVTTIQLRITRKMEVEM</sequence>
<name>A0A1C0ZXQ5_9BACL</name>
<dbReference type="GO" id="GO:0055085">
    <property type="term" value="P:transmembrane transport"/>
    <property type="evidence" value="ECO:0007669"/>
    <property type="project" value="InterPro"/>
</dbReference>
<feature type="transmembrane region" description="Helical" evidence="7">
    <location>
        <begin position="152"/>
        <end position="177"/>
    </location>
</feature>
<dbReference type="PANTHER" id="PTHR30193">
    <property type="entry name" value="ABC TRANSPORTER PERMEASE PROTEIN"/>
    <property type="match status" value="1"/>
</dbReference>
<evidence type="ECO:0000256" key="3">
    <source>
        <dbReference type="ARBA" id="ARBA00022475"/>
    </source>
</evidence>
<evidence type="ECO:0000256" key="6">
    <source>
        <dbReference type="ARBA" id="ARBA00023136"/>
    </source>
</evidence>
<proteinExistence type="inferred from homology"/>
<dbReference type="AlphaFoldDB" id="A0A1C0ZXQ5"/>
<dbReference type="InterPro" id="IPR051393">
    <property type="entry name" value="ABC_transporter_permease"/>
</dbReference>
<dbReference type="OrthoDB" id="5174895at2"/>
<evidence type="ECO:0000259" key="8">
    <source>
        <dbReference type="PROSITE" id="PS50928"/>
    </source>
</evidence>
<evidence type="ECO:0000256" key="7">
    <source>
        <dbReference type="RuleBase" id="RU363032"/>
    </source>
</evidence>
<evidence type="ECO:0000256" key="4">
    <source>
        <dbReference type="ARBA" id="ARBA00022692"/>
    </source>
</evidence>
<dbReference type="RefSeq" id="WP_065854824.1">
    <property type="nucleotide sequence ID" value="NZ_LYPC01000026.1"/>
</dbReference>
<dbReference type="SUPFAM" id="SSF161098">
    <property type="entry name" value="MetI-like"/>
    <property type="match status" value="1"/>
</dbReference>
<feature type="transmembrane region" description="Helical" evidence="7">
    <location>
        <begin position="7"/>
        <end position="28"/>
    </location>
</feature>
<keyword evidence="10" id="KW-1185">Reference proteome</keyword>
<evidence type="ECO:0000256" key="1">
    <source>
        <dbReference type="ARBA" id="ARBA00004651"/>
    </source>
</evidence>
<dbReference type="PROSITE" id="PS50928">
    <property type="entry name" value="ABC_TM1"/>
    <property type="match status" value="1"/>
</dbReference>
<keyword evidence="5 7" id="KW-1133">Transmembrane helix</keyword>
<keyword evidence="6 7" id="KW-0472">Membrane</keyword>
<dbReference type="GO" id="GO:0005886">
    <property type="term" value="C:plasma membrane"/>
    <property type="evidence" value="ECO:0007669"/>
    <property type="project" value="UniProtKB-SubCell"/>
</dbReference>
<feature type="transmembrane region" description="Helical" evidence="7">
    <location>
        <begin position="201"/>
        <end position="222"/>
    </location>
</feature>
<comment type="similarity">
    <text evidence="7">Belongs to the binding-protein-dependent transport system permease family.</text>
</comment>
<protein>
    <recommendedName>
        <fullName evidence="8">ABC transmembrane type-1 domain-containing protein</fullName>
    </recommendedName>
</protein>
<comment type="subcellular location">
    <subcellularLocation>
        <location evidence="1 7">Cell membrane</location>
        <topology evidence="1 7">Multi-pass membrane protein</topology>
    </subcellularLocation>
</comment>
<keyword evidence="3" id="KW-1003">Cell membrane</keyword>
<dbReference type="STRING" id="512399.A8709_21285"/>
<keyword evidence="4 7" id="KW-0812">Transmembrane</keyword>
<dbReference type="InterPro" id="IPR000515">
    <property type="entry name" value="MetI-like"/>
</dbReference>
<dbReference type="PANTHER" id="PTHR30193:SF37">
    <property type="entry name" value="INNER MEMBRANE ABC TRANSPORTER PERMEASE PROTEIN YCJO"/>
    <property type="match status" value="1"/>
</dbReference>
<dbReference type="Proteomes" id="UP000093309">
    <property type="component" value="Unassembled WGS sequence"/>
</dbReference>
<organism evidence="9 10">
    <name type="scientific">Paenibacillus pectinilyticus</name>
    <dbReference type="NCBI Taxonomy" id="512399"/>
    <lineage>
        <taxon>Bacteria</taxon>
        <taxon>Bacillati</taxon>
        <taxon>Bacillota</taxon>
        <taxon>Bacilli</taxon>
        <taxon>Bacillales</taxon>
        <taxon>Paenibacillaceae</taxon>
        <taxon>Paenibacillus</taxon>
    </lineage>
</organism>
<dbReference type="InterPro" id="IPR035906">
    <property type="entry name" value="MetI-like_sf"/>
</dbReference>
<keyword evidence="2 7" id="KW-0813">Transport</keyword>
<evidence type="ECO:0000256" key="2">
    <source>
        <dbReference type="ARBA" id="ARBA00022448"/>
    </source>
</evidence>
<dbReference type="CDD" id="cd06261">
    <property type="entry name" value="TM_PBP2"/>
    <property type="match status" value="1"/>
</dbReference>
<gene>
    <name evidence="9" type="ORF">A8709_21285</name>
</gene>